<dbReference type="GO" id="GO:0004016">
    <property type="term" value="F:adenylate cyclase activity"/>
    <property type="evidence" value="ECO:0007669"/>
    <property type="project" value="UniProtKB-ARBA"/>
</dbReference>
<dbReference type="InterPro" id="IPR019734">
    <property type="entry name" value="TPR_rpt"/>
</dbReference>
<dbReference type="RefSeq" id="WP_235067241.1">
    <property type="nucleotide sequence ID" value="NZ_JAKFGM010000002.1"/>
</dbReference>
<dbReference type="Gene3D" id="3.40.50.10070">
    <property type="entry name" value="TolB, N-terminal domain"/>
    <property type="match status" value="1"/>
</dbReference>
<dbReference type="NCBIfam" id="NF047558">
    <property type="entry name" value="TPR_END_plus"/>
    <property type="match status" value="1"/>
</dbReference>
<dbReference type="AlphaFoldDB" id="A0A9X1QJW8"/>
<dbReference type="PROSITE" id="PS50005">
    <property type="entry name" value="TPR"/>
    <property type="match status" value="2"/>
</dbReference>
<reference evidence="3" key="1">
    <citation type="submission" date="2022-01" db="EMBL/GenBank/DDBJ databases">
        <authorList>
            <person name="Jo J.-H."/>
            <person name="Im W.-T."/>
        </authorList>
    </citation>
    <scope>NUCLEOTIDE SEQUENCE</scope>
    <source>
        <strain evidence="3">G124</strain>
    </source>
</reference>
<dbReference type="PANTHER" id="PTHR43081:SF19">
    <property type="entry name" value="PH-SENSITIVE ADENYLATE CYCLASE RV1264"/>
    <property type="match status" value="1"/>
</dbReference>
<dbReference type="SMART" id="SM00044">
    <property type="entry name" value="CYCc"/>
    <property type="match status" value="1"/>
</dbReference>
<dbReference type="CDD" id="cd07302">
    <property type="entry name" value="CHD"/>
    <property type="match status" value="1"/>
</dbReference>
<dbReference type="InterPro" id="IPR011990">
    <property type="entry name" value="TPR-like_helical_dom_sf"/>
</dbReference>
<dbReference type="SUPFAM" id="SSF48452">
    <property type="entry name" value="TPR-like"/>
    <property type="match status" value="1"/>
</dbReference>
<evidence type="ECO:0000256" key="1">
    <source>
        <dbReference type="PROSITE-ProRule" id="PRU00339"/>
    </source>
</evidence>
<keyword evidence="4" id="KW-1185">Reference proteome</keyword>
<keyword evidence="1" id="KW-0802">TPR repeat</keyword>
<dbReference type="Pfam" id="PF00211">
    <property type="entry name" value="Guanylate_cyc"/>
    <property type="match status" value="1"/>
</dbReference>
<dbReference type="PROSITE" id="PS50125">
    <property type="entry name" value="GUANYLATE_CYCLASE_2"/>
    <property type="match status" value="1"/>
</dbReference>
<name>A0A9X1QJW8_9SPHN</name>
<protein>
    <submittedName>
        <fullName evidence="3">Adenylate/guanylate cyclase domain-containing protein</fullName>
    </submittedName>
</protein>
<evidence type="ECO:0000313" key="3">
    <source>
        <dbReference type="EMBL" id="MCF2514740.1"/>
    </source>
</evidence>
<evidence type="ECO:0000259" key="2">
    <source>
        <dbReference type="PROSITE" id="PS50125"/>
    </source>
</evidence>
<dbReference type="Gene3D" id="1.25.40.10">
    <property type="entry name" value="Tetratricopeptide repeat domain"/>
    <property type="match status" value="2"/>
</dbReference>
<dbReference type="SMART" id="SM00028">
    <property type="entry name" value="TPR"/>
    <property type="match status" value="4"/>
</dbReference>
<gene>
    <name evidence="3" type="ORF">LVY65_06645</name>
</gene>
<dbReference type="InterPro" id="IPR001054">
    <property type="entry name" value="A/G_cyclase"/>
</dbReference>
<dbReference type="GO" id="GO:0006171">
    <property type="term" value="P:cAMP biosynthetic process"/>
    <property type="evidence" value="ECO:0007669"/>
    <property type="project" value="TreeGrafter"/>
</dbReference>
<dbReference type="EMBL" id="JAKFGM010000002">
    <property type="protein sequence ID" value="MCF2514740.1"/>
    <property type="molecule type" value="Genomic_DNA"/>
</dbReference>
<evidence type="ECO:0000313" key="4">
    <source>
        <dbReference type="Proteomes" id="UP001139410"/>
    </source>
</evidence>
<dbReference type="SUPFAM" id="SSF55073">
    <property type="entry name" value="Nucleotide cyclase"/>
    <property type="match status" value="1"/>
</dbReference>
<dbReference type="Pfam" id="PF14559">
    <property type="entry name" value="TPR_19"/>
    <property type="match status" value="1"/>
</dbReference>
<proteinExistence type="predicted"/>
<comment type="caution">
    <text evidence="3">The sequence shown here is derived from an EMBL/GenBank/DDBJ whole genome shotgun (WGS) entry which is preliminary data.</text>
</comment>
<dbReference type="GO" id="GO:0035556">
    <property type="term" value="P:intracellular signal transduction"/>
    <property type="evidence" value="ECO:0007669"/>
    <property type="project" value="InterPro"/>
</dbReference>
<feature type="repeat" description="TPR" evidence="1">
    <location>
        <begin position="455"/>
        <end position="488"/>
    </location>
</feature>
<organism evidence="3 4">
    <name type="scientific">Sphingomonas cremea</name>
    <dbReference type="NCBI Taxonomy" id="2904799"/>
    <lineage>
        <taxon>Bacteria</taxon>
        <taxon>Pseudomonadati</taxon>
        <taxon>Pseudomonadota</taxon>
        <taxon>Alphaproteobacteria</taxon>
        <taxon>Sphingomonadales</taxon>
        <taxon>Sphingomonadaceae</taxon>
        <taxon>Sphingomonas</taxon>
    </lineage>
</organism>
<dbReference type="Gene3D" id="3.30.70.1230">
    <property type="entry name" value="Nucleotide cyclase"/>
    <property type="match status" value="1"/>
</dbReference>
<feature type="domain" description="Guanylate cyclase" evidence="2">
    <location>
        <begin position="16"/>
        <end position="131"/>
    </location>
</feature>
<dbReference type="Proteomes" id="UP001139410">
    <property type="component" value="Unassembled WGS sequence"/>
</dbReference>
<dbReference type="InterPro" id="IPR050697">
    <property type="entry name" value="Adenylyl/Guanylyl_Cyclase_3/4"/>
</dbReference>
<sequence length="634" mass="70160">MLELGVVRRMERRLSAILAADVVGYSRLMGANEVGTLTSLKSHRAELIDPSISEHQGRIVKLTGDGMLIEFPSVVNAVECATEIQREMPVRNSAIAEDRRIEFRIGINLGDVIVDDDDIFGDGVNVAARLESVAKPGGVAVSQSVRDNVGNRLELTFEDIGEQQLKNIEFPVRVYNVLLGDAPSRSQSAAQTVVADADKPSIAVLPFNNMSGDPEQEYFSDGISEDIITDLSKVSGLFVVGRNTSFGYKGMSPQLQKVASDLGVKFLLEGSVRKAGQRVRVNAQLIDGTNGGHLWADRYDRDLTDIFAIQDEITQSIVEQLKIRLLPKEKKAITQAPTADVEAYNYYLKGRQFSHNFTKASLFLAREMFAKAVEVDPNYARAYAGMASCDSRLKTWHKVPIDLDEILSIAAKALELDPNLGEAYAAQGEALNASMRKEEAAVAFERALELDPNNFEAHLFYARFCVTQGNLEQAAEHYMRALEIRPDDCQSPLLLEQVLRSLGRGDEGMHYLRMGVKRAEEELQVHPESSRPAQLGACALAQLGEKEKALKWLERVMIIDPNDNGARYNAACTYAVLGEFDQAIDLLYEWVKEAGSEQKNWFLHDADLDVIRDHSRYPALAEEVGRIGGKPVTA</sequence>
<dbReference type="InterPro" id="IPR029787">
    <property type="entry name" value="Nucleotide_cyclase"/>
</dbReference>
<dbReference type="PANTHER" id="PTHR43081">
    <property type="entry name" value="ADENYLATE CYCLASE, TERMINAL-DIFFERENTIATION SPECIFIC-RELATED"/>
    <property type="match status" value="1"/>
</dbReference>
<feature type="repeat" description="TPR" evidence="1">
    <location>
        <begin position="421"/>
        <end position="454"/>
    </location>
</feature>
<accession>A0A9X1QJW8</accession>